<organism evidence="1 2">
    <name type="scientific">Liparis tanakae</name>
    <name type="common">Tanaka's snailfish</name>
    <dbReference type="NCBI Taxonomy" id="230148"/>
    <lineage>
        <taxon>Eukaryota</taxon>
        <taxon>Metazoa</taxon>
        <taxon>Chordata</taxon>
        <taxon>Craniata</taxon>
        <taxon>Vertebrata</taxon>
        <taxon>Euteleostomi</taxon>
        <taxon>Actinopterygii</taxon>
        <taxon>Neopterygii</taxon>
        <taxon>Teleostei</taxon>
        <taxon>Neoteleostei</taxon>
        <taxon>Acanthomorphata</taxon>
        <taxon>Eupercaria</taxon>
        <taxon>Perciformes</taxon>
        <taxon>Cottioidei</taxon>
        <taxon>Cottales</taxon>
        <taxon>Liparidae</taxon>
        <taxon>Liparis</taxon>
    </lineage>
</organism>
<protein>
    <submittedName>
        <fullName evidence="1">Uncharacterized protein</fullName>
    </submittedName>
</protein>
<dbReference type="Proteomes" id="UP000314294">
    <property type="component" value="Unassembled WGS sequence"/>
</dbReference>
<evidence type="ECO:0000313" key="2">
    <source>
        <dbReference type="Proteomes" id="UP000314294"/>
    </source>
</evidence>
<accession>A0A4Z2FZN2</accession>
<gene>
    <name evidence="1" type="ORF">EYF80_043493</name>
</gene>
<reference evidence="1 2" key="1">
    <citation type="submission" date="2019-03" db="EMBL/GenBank/DDBJ databases">
        <title>First draft genome of Liparis tanakae, snailfish: a comprehensive survey of snailfish specific genes.</title>
        <authorList>
            <person name="Kim W."/>
            <person name="Song I."/>
            <person name="Jeong J.-H."/>
            <person name="Kim D."/>
            <person name="Kim S."/>
            <person name="Ryu S."/>
            <person name="Song J.Y."/>
            <person name="Lee S.K."/>
        </authorList>
    </citation>
    <scope>NUCLEOTIDE SEQUENCE [LARGE SCALE GENOMIC DNA]</scope>
    <source>
        <tissue evidence="1">Muscle</tissue>
    </source>
</reference>
<comment type="caution">
    <text evidence="1">The sequence shown here is derived from an EMBL/GenBank/DDBJ whole genome shotgun (WGS) entry which is preliminary data.</text>
</comment>
<keyword evidence="2" id="KW-1185">Reference proteome</keyword>
<dbReference type="AlphaFoldDB" id="A0A4Z2FZN2"/>
<name>A0A4Z2FZN2_9TELE</name>
<proteinExistence type="predicted"/>
<evidence type="ECO:0000313" key="1">
    <source>
        <dbReference type="EMBL" id="TNN46295.1"/>
    </source>
</evidence>
<dbReference type="EMBL" id="SRLO01000797">
    <property type="protein sequence ID" value="TNN46295.1"/>
    <property type="molecule type" value="Genomic_DNA"/>
</dbReference>
<sequence length="103" mass="11152">MADAAPPLCSLPLNSLYCDDVNTSTSAFVSFSHKQDASSFTMGFIHHTREDSVSPDCLVVESLNPVSLEFKCHSGGRGVADMRRGSLCYLETDSLPQPANQKL</sequence>